<evidence type="ECO:0000256" key="1">
    <source>
        <dbReference type="ARBA" id="ARBA00000085"/>
    </source>
</evidence>
<dbReference type="CDD" id="cd06225">
    <property type="entry name" value="HAMP"/>
    <property type="match status" value="1"/>
</dbReference>
<dbReference type="PANTHER" id="PTHR45528">
    <property type="entry name" value="SENSOR HISTIDINE KINASE CPXA"/>
    <property type="match status" value="1"/>
</dbReference>
<keyword evidence="8" id="KW-0547">Nucleotide-binding</keyword>
<dbReference type="CDD" id="cd00082">
    <property type="entry name" value="HisKA"/>
    <property type="match status" value="1"/>
</dbReference>
<keyword evidence="11 14" id="KW-1133">Transmembrane helix</keyword>
<evidence type="ECO:0000256" key="6">
    <source>
        <dbReference type="ARBA" id="ARBA00022679"/>
    </source>
</evidence>
<keyword evidence="13 14" id="KW-0472">Membrane</keyword>
<keyword evidence="12" id="KW-0902">Two-component regulatory system</keyword>
<keyword evidence="6" id="KW-0808">Transferase</keyword>
<dbReference type="RefSeq" id="WP_258217475.1">
    <property type="nucleotide sequence ID" value="NZ_JANQBD010000033.1"/>
</dbReference>
<evidence type="ECO:0000256" key="3">
    <source>
        <dbReference type="ARBA" id="ARBA00012438"/>
    </source>
</evidence>
<dbReference type="PRINTS" id="PR00344">
    <property type="entry name" value="BCTRLSENSOR"/>
</dbReference>
<feature type="transmembrane region" description="Helical" evidence="14">
    <location>
        <begin position="163"/>
        <end position="186"/>
    </location>
</feature>
<evidence type="ECO:0000256" key="4">
    <source>
        <dbReference type="ARBA" id="ARBA00022475"/>
    </source>
</evidence>
<evidence type="ECO:0000256" key="13">
    <source>
        <dbReference type="ARBA" id="ARBA00023136"/>
    </source>
</evidence>
<dbReference type="InterPro" id="IPR036890">
    <property type="entry name" value="HATPase_C_sf"/>
</dbReference>
<dbReference type="Gene3D" id="3.30.565.10">
    <property type="entry name" value="Histidine kinase-like ATPase, C-terminal domain"/>
    <property type="match status" value="1"/>
</dbReference>
<comment type="subcellular location">
    <subcellularLocation>
        <location evidence="2">Cell membrane</location>
        <topology evidence="2">Multi-pass membrane protein</topology>
    </subcellularLocation>
</comment>
<dbReference type="SUPFAM" id="SSF47384">
    <property type="entry name" value="Homodimeric domain of signal transducing histidine kinase"/>
    <property type="match status" value="1"/>
</dbReference>
<dbReference type="GO" id="GO:0016301">
    <property type="term" value="F:kinase activity"/>
    <property type="evidence" value="ECO:0007669"/>
    <property type="project" value="UniProtKB-KW"/>
</dbReference>
<dbReference type="SUPFAM" id="SSF158472">
    <property type="entry name" value="HAMP domain-like"/>
    <property type="match status" value="1"/>
</dbReference>
<dbReference type="SMART" id="SM00388">
    <property type="entry name" value="HisKA"/>
    <property type="match status" value="1"/>
</dbReference>
<dbReference type="InterPro" id="IPR050398">
    <property type="entry name" value="HssS/ArlS-like"/>
</dbReference>
<keyword evidence="5" id="KW-0597">Phosphoprotein</keyword>
<dbReference type="Pfam" id="PF02518">
    <property type="entry name" value="HATPase_c"/>
    <property type="match status" value="1"/>
</dbReference>
<evidence type="ECO:0000259" key="15">
    <source>
        <dbReference type="PROSITE" id="PS50109"/>
    </source>
</evidence>
<evidence type="ECO:0000313" key="17">
    <source>
        <dbReference type="EMBL" id="MCR8635932.1"/>
    </source>
</evidence>
<dbReference type="Gene3D" id="6.10.340.10">
    <property type="match status" value="1"/>
</dbReference>
<dbReference type="PROSITE" id="PS50885">
    <property type="entry name" value="HAMP"/>
    <property type="match status" value="1"/>
</dbReference>
<evidence type="ECO:0000256" key="12">
    <source>
        <dbReference type="ARBA" id="ARBA00023012"/>
    </source>
</evidence>
<evidence type="ECO:0000256" key="2">
    <source>
        <dbReference type="ARBA" id="ARBA00004651"/>
    </source>
</evidence>
<dbReference type="EMBL" id="JANQBD010000033">
    <property type="protein sequence ID" value="MCR8635932.1"/>
    <property type="molecule type" value="Genomic_DNA"/>
</dbReference>
<evidence type="ECO:0000259" key="16">
    <source>
        <dbReference type="PROSITE" id="PS50885"/>
    </source>
</evidence>
<dbReference type="Gene3D" id="1.10.287.130">
    <property type="match status" value="1"/>
</dbReference>
<name>A0ABT1YRY1_9BACL</name>
<comment type="caution">
    <text evidence="17">The sequence shown here is derived from an EMBL/GenBank/DDBJ whole genome shotgun (WGS) entry which is preliminary data.</text>
</comment>
<dbReference type="Proteomes" id="UP001300012">
    <property type="component" value="Unassembled WGS sequence"/>
</dbReference>
<feature type="transmembrane region" description="Helical" evidence="14">
    <location>
        <begin position="12"/>
        <end position="33"/>
    </location>
</feature>
<reference evidence="17 18" key="1">
    <citation type="submission" date="2022-08" db="EMBL/GenBank/DDBJ databases">
        <title>Paenibacillus endoradicis sp. nov., Paenibacillus radicibacter sp. nov and Paenibacillus pararadicis sp. nov., three cold-adapted plant growth-promoting bacteria isolated from root of Larix gmelinii in Great Khingan.</title>
        <authorList>
            <person name="Xue H."/>
        </authorList>
    </citation>
    <scope>NUCLEOTIDE SEQUENCE [LARGE SCALE GENOMIC DNA]</scope>
    <source>
        <strain evidence="17 18">N5-1-1-5</strain>
    </source>
</reference>
<organism evidence="17 18">
    <name type="scientific">Paenibacillus radicis</name>
    <name type="common">ex Xue et al. 2023</name>
    <dbReference type="NCBI Taxonomy" id="2972489"/>
    <lineage>
        <taxon>Bacteria</taxon>
        <taxon>Bacillati</taxon>
        <taxon>Bacillota</taxon>
        <taxon>Bacilli</taxon>
        <taxon>Bacillales</taxon>
        <taxon>Paenibacillaceae</taxon>
        <taxon>Paenibacillus</taxon>
    </lineage>
</organism>
<dbReference type="InterPro" id="IPR003594">
    <property type="entry name" value="HATPase_dom"/>
</dbReference>
<gene>
    <name evidence="17" type="ORF">NV381_32550</name>
</gene>
<feature type="domain" description="Histidine kinase" evidence="15">
    <location>
        <begin position="259"/>
        <end position="477"/>
    </location>
</feature>
<dbReference type="InterPro" id="IPR005467">
    <property type="entry name" value="His_kinase_dom"/>
</dbReference>
<evidence type="ECO:0000313" key="18">
    <source>
        <dbReference type="Proteomes" id="UP001300012"/>
    </source>
</evidence>
<evidence type="ECO:0000256" key="8">
    <source>
        <dbReference type="ARBA" id="ARBA00022741"/>
    </source>
</evidence>
<evidence type="ECO:0000256" key="14">
    <source>
        <dbReference type="SAM" id="Phobius"/>
    </source>
</evidence>
<dbReference type="SUPFAM" id="SSF55874">
    <property type="entry name" value="ATPase domain of HSP90 chaperone/DNA topoisomerase II/histidine kinase"/>
    <property type="match status" value="1"/>
</dbReference>
<dbReference type="InterPro" id="IPR003660">
    <property type="entry name" value="HAMP_dom"/>
</dbReference>
<dbReference type="InterPro" id="IPR003661">
    <property type="entry name" value="HisK_dim/P_dom"/>
</dbReference>
<keyword evidence="9 17" id="KW-0418">Kinase</keyword>
<dbReference type="InterPro" id="IPR036097">
    <property type="entry name" value="HisK_dim/P_sf"/>
</dbReference>
<dbReference type="PROSITE" id="PS50109">
    <property type="entry name" value="HIS_KIN"/>
    <property type="match status" value="1"/>
</dbReference>
<keyword evidence="4" id="KW-1003">Cell membrane</keyword>
<dbReference type="InterPro" id="IPR004358">
    <property type="entry name" value="Sig_transdc_His_kin-like_C"/>
</dbReference>
<evidence type="ECO:0000256" key="10">
    <source>
        <dbReference type="ARBA" id="ARBA00022840"/>
    </source>
</evidence>
<dbReference type="SMART" id="SM00387">
    <property type="entry name" value="HATPase_c"/>
    <property type="match status" value="1"/>
</dbReference>
<protein>
    <recommendedName>
        <fullName evidence="3">histidine kinase</fullName>
        <ecNumber evidence="3">2.7.13.3</ecNumber>
    </recommendedName>
</protein>
<proteinExistence type="predicted"/>
<evidence type="ECO:0000256" key="9">
    <source>
        <dbReference type="ARBA" id="ARBA00022777"/>
    </source>
</evidence>
<accession>A0ABT1YRY1</accession>
<comment type="catalytic activity">
    <reaction evidence="1">
        <text>ATP + protein L-histidine = ADP + protein N-phospho-L-histidine.</text>
        <dbReference type="EC" id="2.7.13.3"/>
    </reaction>
</comment>
<evidence type="ECO:0000256" key="11">
    <source>
        <dbReference type="ARBA" id="ARBA00022989"/>
    </source>
</evidence>
<dbReference type="Pfam" id="PF00672">
    <property type="entry name" value="HAMP"/>
    <property type="match status" value="1"/>
</dbReference>
<keyword evidence="10" id="KW-0067">ATP-binding</keyword>
<evidence type="ECO:0000256" key="5">
    <source>
        <dbReference type="ARBA" id="ARBA00022553"/>
    </source>
</evidence>
<keyword evidence="7 14" id="KW-0812">Transmembrane</keyword>
<sequence>MHLTKRFFTMNALAVLFSIGLTVLAVIIFVAAYTKIFGHKADINELKNVFELRTGISEIKRNAQTLEFAQLLDKKNQQELSDRVKALGANAILLFNREVLFSTRKFDLIDIEKSLVLSGDMPNQDTLEIDGKTFFFARVDYKLPSGDLGVLLLLAPIKLKTSFYTLLGIFTVSVFILFFLLMNFWVSYTFSKGIISPVSRLKDAAVKISEGDLSCEIAEEGEGEVRELGRTLELMRIKLKESIYLQQKYDENRKFLVSSISHDLKTPVTSIIGYIQGIIDGVAKTPEKMEEYLETARSKGILVNAMIDDLLLYSKLDLNQLPYHFEKSDLVNYLQDCVGDHKYEYEKAKLSLEFINELNEPVLVLIDRERLRRVIQNILDNAVMYIDKPDGRVAIILRETRTSAIIEIKDNGKGIPEANLPHIFERFYRVDPSRKNADGSGLGLAIAKQIVEGHEGKIWARSVVGEGTRIMISLKKL</sequence>
<dbReference type="Pfam" id="PF00512">
    <property type="entry name" value="HisKA"/>
    <property type="match status" value="1"/>
</dbReference>
<keyword evidence="18" id="KW-1185">Reference proteome</keyword>
<feature type="domain" description="HAMP" evidence="16">
    <location>
        <begin position="192"/>
        <end position="244"/>
    </location>
</feature>
<dbReference type="SMART" id="SM00304">
    <property type="entry name" value="HAMP"/>
    <property type="match status" value="1"/>
</dbReference>
<dbReference type="EC" id="2.7.13.3" evidence="3"/>
<dbReference type="CDD" id="cd00075">
    <property type="entry name" value="HATPase"/>
    <property type="match status" value="1"/>
</dbReference>
<evidence type="ECO:0000256" key="7">
    <source>
        <dbReference type="ARBA" id="ARBA00022692"/>
    </source>
</evidence>
<dbReference type="PANTHER" id="PTHR45528:SF1">
    <property type="entry name" value="SENSOR HISTIDINE KINASE CPXA"/>
    <property type="match status" value="1"/>
</dbReference>